<accession>A0A193LIU3</accession>
<protein>
    <recommendedName>
        <fullName evidence="2">FecR protein domain-containing protein</fullName>
    </recommendedName>
</protein>
<gene>
    <name evidence="3" type="ORF">BA177_15650</name>
</gene>
<sequence>MEKLDTMDKQTNDETRTADDQVADLLRHARRRAPAPQAARERAFAKLHGHWSARQQQKRRRRAVLGMALAASTVLAVGMAFFATDSSLLPAAVAVAELQRTSGNGIQVIGADGQVSPAANAELLLGQTLRTRAGSRAALAWNSGGSLRMDEATEIELIAADRVRLVSGTVYFDSEPAVADNGIALAFSIETPFGLATHVGTQFQTRLHNDRLTLSVREGEVAVAAAGQRVLLPAGDEVDFDRSGVSAERKIQTWDERWQWVQAIAPAFAAEGNSVQALLNWIARETGYVVSYRDNATAEFVSRVIVHGLDKLSPMSALQSIPYVADLQYELHDGVIVVSLLDLPR</sequence>
<organism evidence="3 4">
    <name type="scientific">Woeseia oceani</name>
    <dbReference type="NCBI Taxonomy" id="1548547"/>
    <lineage>
        <taxon>Bacteria</taxon>
        <taxon>Pseudomonadati</taxon>
        <taxon>Pseudomonadota</taxon>
        <taxon>Gammaproteobacteria</taxon>
        <taxon>Woeseiales</taxon>
        <taxon>Woeseiaceae</taxon>
        <taxon>Woeseia</taxon>
    </lineage>
</organism>
<feature type="transmembrane region" description="Helical" evidence="1">
    <location>
        <begin position="63"/>
        <end position="83"/>
    </location>
</feature>
<dbReference type="InterPro" id="IPR006860">
    <property type="entry name" value="FecR"/>
</dbReference>
<dbReference type="Gene3D" id="2.60.120.1440">
    <property type="match status" value="1"/>
</dbReference>
<dbReference type="EMBL" id="CP016268">
    <property type="protein sequence ID" value="ANO52427.1"/>
    <property type="molecule type" value="Genomic_DNA"/>
</dbReference>
<dbReference type="KEGG" id="woc:BA177_15650"/>
<dbReference type="PANTHER" id="PTHR30273">
    <property type="entry name" value="PERIPLASMIC SIGNAL SENSOR AND SIGMA FACTOR ACTIVATOR FECR-RELATED"/>
    <property type="match status" value="1"/>
</dbReference>
<reference evidence="3 4" key="1">
    <citation type="submission" date="2016-06" db="EMBL/GenBank/DDBJ databases">
        <title>Complete genome sequence of a deep-branching marine Gamma Proteobacterium Woeseia oceani type strain XK5.</title>
        <authorList>
            <person name="Mu D."/>
            <person name="Du Z."/>
        </authorList>
    </citation>
    <scope>NUCLEOTIDE SEQUENCE [LARGE SCALE GENOMIC DNA]</scope>
    <source>
        <strain evidence="3 4">XK5</strain>
    </source>
</reference>
<dbReference type="Proteomes" id="UP000092695">
    <property type="component" value="Chromosome"/>
</dbReference>
<dbReference type="InterPro" id="IPR012373">
    <property type="entry name" value="Ferrdict_sens_TM"/>
</dbReference>
<evidence type="ECO:0000259" key="2">
    <source>
        <dbReference type="Pfam" id="PF04773"/>
    </source>
</evidence>
<dbReference type="AlphaFoldDB" id="A0A193LIU3"/>
<keyword evidence="1" id="KW-1133">Transmembrane helix</keyword>
<evidence type="ECO:0000256" key="1">
    <source>
        <dbReference type="SAM" id="Phobius"/>
    </source>
</evidence>
<dbReference type="Pfam" id="PF04773">
    <property type="entry name" value="FecR"/>
    <property type="match status" value="1"/>
</dbReference>
<dbReference type="STRING" id="1548547.BA177_15650"/>
<evidence type="ECO:0000313" key="3">
    <source>
        <dbReference type="EMBL" id="ANO52427.1"/>
    </source>
</evidence>
<keyword evidence="4" id="KW-1185">Reference proteome</keyword>
<dbReference type="PANTHER" id="PTHR30273:SF2">
    <property type="entry name" value="PROTEIN FECR"/>
    <property type="match status" value="1"/>
</dbReference>
<keyword evidence="1" id="KW-0472">Membrane</keyword>
<feature type="domain" description="FecR protein" evidence="2">
    <location>
        <begin position="128"/>
        <end position="221"/>
    </location>
</feature>
<name>A0A193LIU3_9GAMM</name>
<keyword evidence="1" id="KW-0812">Transmembrane</keyword>
<evidence type="ECO:0000313" key="4">
    <source>
        <dbReference type="Proteomes" id="UP000092695"/>
    </source>
</evidence>
<dbReference type="GO" id="GO:0016989">
    <property type="term" value="F:sigma factor antagonist activity"/>
    <property type="evidence" value="ECO:0007669"/>
    <property type="project" value="TreeGrafter"/>
</dbReference>
<proteinExistence type="predicted"/>